<dbReference type="OrthoDB" id="286814at2759"/>
<dbReference type="STRING" id="180088.A0A1J8QHH2"/>
<comment type="caution">
    <text evidence="2">The sequence shown here is derived from an EMBL/GenBank/DDBJ whole genome shotgun (WGS) entry which is preliminary data.</text>
</comment>
<dbReference type="AlphaFoldDB" id="A0A1J8QHH2"/>
<dbReference type="GO" id="GO:0005634">
    <property type="term" value="C:nucleus"/>
    <property type="evidence" value="ECO:0007669"/>
    <property type="project" value="TreeGrafter"/>
</dbReference>
<feature type="compositionally biased region" description="Low complexity" evidence="1">
    <location>
        <begin position="51"/>
        <end position="64"/>
    </location>
</feature>
<feature type="region of interest" description="Disordered" evidence="1">
    <location>
        <begin position="1"/>
        <end position="24"/>
    </location>
</feature>
<dbReference type="PANTHER" id="PTHR15615:SF36">
    <property type="entry name" value="PHO85 CYCLIN-5"/>
    <property type="match status" value="1"/>
</dbReference>
<dbReference type="GO" id="GO:0019901">
    <property type="term" value="F:protein kinase binding"/>
    <property type="evidence" value="ECO:0007669"/>
    <property type="project" value="InterPro"/>
</dbReference>
<evidence type="ECO:0000313" key="2">
    <source>
        <dbReference type="EMBL" id="OJA13065.1"/>
    </source>
</evidence>
<feature type="region of interest" description="Disordered" evidence="1">
    <location>
        <begin position="49"/>
        <end position="84"/>
    </location>
</feature>
<evidence type="ECO:0000313" key="3">
    <source>
        <dbReference type="Proteomes" id="UP000183567"/>
    </source>
</evidence>
<dbReference type="PANTHER" id="PTHR15615">
    <property type="match status" value="1"/>
</dbReference>
<keyword evidence="3" id="KW-1185">Reference proteome</keyword>
<dbReference type="Gene3D" id="1.10.472.10">
    <property type="entry name" value="Cyclin-like"/>
    <property type="match status" value="1"/>
</dbReference>
<protein>
    <recommendedName>
        <fullName evidence="4">Cyclin N-terminal domain-containing protein</fullName>
    </recommendedName>
</protein>
<dbReference type="Proteomes" id="UP000183567">
    <property type="component" value="Unassembled WGS sequence"/>
</dbReference>
<reference evidence="2 3" key="1">
    <citation type="submission" date="2016-03" db="EMBL/GenBank/DDBJ databases">
        <title>Comparative genomics of the ectomycorrhizal sister species Rhizopogon vinicolor and Rhizopogon vesiculosus (Basidiomycota: Boletales) reveals a divergence of the mating type B locus.</title>
        <authorList>
            <person name="Mujic A.B."/>
            <person name="Kuo A."/>
            <person name="Tritt A."/>
            <person name="Lipzen A."/>
            <person name="Chen C."/>
            <person name="Johnson J."/>
            <person name="Sharma A."/>
            <person name="Barry K."/>
            <person name="Grigoriev I.V."/>
            <person name="Spatafora J.W."/>
        </authorList>
    </citation>
    <scope>NUCLEOTIDE SEQUENCE [LARGE SCALE GENOMIC DNA]</scope>
    <source>
        <strain evidence="2 3">AM-OR11-056</strain>
    </source>
</reference>
<dbReference type="GO" id="GO:0016538">
    <property type="term" value="F:cyclin-dependent protein serine/threonine kinase regulator activity"/>
    <property type="evidence" value="ECO:0007669"/>
    <property type="project" value="TreeGrafter"/>
</dbReference>
<sequence>MVRPAAHSLAHRGPPATTSHSHTRVRWQPYHAALSSISSRPSPSYLITPASSVSSISPSPLSVYESERPRIPQFQTRESQLRDPQKSKYVSGLVDQAVKSICEIWHPQDIPSVFLTSSRPTVPPASASAPTDIPIPSLSNPSFYGRNTQLPSPISPTTQPSPTPTPCMQNSHSLCSPEMRLTRVSGDQTPRCDVAPMKGFVHEVLRRSRTSGSVLQTALCYLEAIRAKVPELVTQEKEHPGSTYQKESVDRIVKGEVGADSAYFDGSTSSSDTPAGNGLLDTIRVNPISFEVDSSFLEPGLNADKVSLHKPKPGSASLAPLPPLPSPLLCPRRTFLASLILASKFMQDRCYSNRAWAKLSGLPPREIGRCERALGEALEWRLWVGKLPAAPAAPRRVISKCKSESNILYDPRMQSVMETSSDIFSPSGTAGSPLVPRSHVGLRRHATLPVHAFYPEDSYSAPIPAAVETSIWMPTARSMDHSPTNSISPPTPGLSYSPTPTESSLGDRTVQMSSFMDISTPPPPCQFAAFASAQNDKMLPQAPIPFLYSMPNDVCQTHDQPFYAAGLSSSNSGSWSSLYGF</sequence>
<evidence type="ECO:0000256" key="1">
    <source>
        <dbReference type="SAM" id="MobiDB-lite"/>
    </source>
</evidence>
<dbReference type="EMBL" id="LVVM01004376">
    <property type="protein sequence ID" value="OJA13065.1"/>
    <property type="molecule type" value="Genomic_DNA"/>
</dbReference>
<accession>A0A1J8QHH2</accession>
<dbReference type="InterPro" id="IPR013922">
    <property type="entry name" value="Cyclin_PHO80-like"/>
</dbReference>
<gene>
    <name evidence="2" type="ORF">AZE42_01900</name>
</gene>
<evidence type="ECO:0008006" key="4">
    <source>
        <dbReference type="Google" id="ProtNLM"/>
    </source>
</evidence>
<proteinExistence type="predicted"/>
<dbReference type="CDD" id="cd20557">
    <property type="entry name" value="CYCLIN_ScPCL1-like"/>
    <property type="match status" value="1"/>
</dbReference>
<name>A0A1J8QHH2_9AGAM</name>
<dbReference type="GO" id="GO:0000307">
    <property type="term" value="C:cyclin-dependent protein kinase holoenzyme complex"/>
    <property type="evidence" value="ECO:0007669"/>
    <property type="project" value="TreeGrafter"/>
</dbReference>
<feature type="region of interest" description="Disordered" evidence="1">
    <location>
        <begin position="478"/>
        <end position="506"/>
    </location>
</feature>
<organism evidence="2 3">
    <name type="scientific">Rhizopogon vesiculosus</name>
    <dbReference type="NCBI Taxonomy" id="180088"/>
    <lineage>
        <taxon>Eukaryota</taxon>
        <taxon>Fungi</taxon>
        <taxon>Dikarya</taxon>
        <taxon>Basidiomycota</taxon>
        <taxon>Agaricomycotina</taxon>
        <taxon>Agaricomycetes</taxon>
        <taxon>Agaricomycetidae</taxon>
        <taxon>Boletales</taxon>
        <taxon>Suillineae</taxon>
        <taxon>Rhizopogonaceae</taxon>
        <taxon>Rhizopogon</taxon>
    </lineage>
</organism>
<feature type="compositionally biased region" description="Polar residues" evidence="1">
    <location>
        <begin position="481"/>
        <end position="506"/>
    </location>
</feature>